<dbReference type="Pfam" id="PF01596">
    <property type="entry name" value="Methyltransf_3"/>
    <property type="match status" value="1"/>
</dbReference>
<dbReference type="Gene3D" id="3.40.50.150">
    <property type="entry name" value="Vaccinia Virus protein VP39"/>
    <property type="match status" value="1"/>
</dbReference>
<evidence type="ECO:0000256" key="3">
    <source>
        <dbReference type="ARBA" id="ARBA00022679"/>
    </source>
</evidence>
<feature type="region of interest" description="Disordered" evidence="7">
    <location>
        <begin position="149"/>
        <end position="203"/>
    </location>
</feature>
<dbReference type="EMBL" id="CAMXCT020002232">
    <property type="protein sequence ID" value="CAL1150090.1"/>
    <property type="molecule type" value="Genomic_DNA"/>
</dbReference>
<feature type="compositionally biased region" description="Acidic residues" evidence="7">
    <location>
        <begin position="159"/>
        <end position="180"/>
    </location>
</feature>
<evidence type="ECO:0000313" key="8">
    <source>
        <dbReference type="EMBL" id="CAI3996715.1"/>
    </source>
</evidence>
<reference evidence="8" key="1">
    <citation type="submission" date="2022-10" db="EMBL/GenBank/DDBJ databases">
        <authorList>
            <person name="Chen Y."/>
            <person name="Dougan E. K."/>
            <person name="Chan C."/>
            <person name="Rhodes N."/>
            <person name="Thang M."/>
        </authorList>
    </citation>
    <scope>NUCLEOTIDE SEQUENCE</scope>
</reference>
<evidence type="ECO:0000256" key="1">
    <source>
        <dbReference type="ARBA" id="ARBA00012880"/>
    </source>
</evidence>
<dbReference type="EC" id="2.1.1.6" evidence="1"/>
<keyword evidence="10" id="KW-1185">Reference proteome</keyword>
<dbReference type="SUPFAM" id="SSF53335">
    <property type="entry name" value="S-adenosyl-L-methionine-dependent methyltransferases"/>
    <property type="match status" value="1"/>
</dbReference>
<dbReference type="GO" id="GO:0006584">
    <property type="term" value="P:catecholamine metabolic process"/>
    <property type="evidence" value="ECO:0007669"/>
    <property type="project" value="UniProtKB-KW"/>
</dbReference>
<dbReference type="PANTHER" id="PTHR43836">
    <property type="entry name" value="CATECHOL O-METHYLTRANSFERASE 1-RELATED"/>
    <property type="match status" value="1"/>
</dbReference>
<proteinExistence type="inferred from homology"/>
<dbReference type="GO" id="GO:0032259">
    <property type="term" value="P:methylation"/>
    <property type="evidence" value="ECO:0007669"/>
    <property type="project" value="UniProtKB-KW"/>
</dbReference>
<name>A0A9P1CSK0_9DINO</name>
<evidence type="ECO:0000256" key="5">
    <source>
        <dbReference type="ARBA" id="ARBA00022939"/>
    </source>
</evidence>
<keyword evidence="3" id="KW-0808">Transferase</keyword>
<keyword evidence="2" id="KW-0489">Methyltransferase</keyword>
<dbReference type="EMBL" id="CAMXCT030002232">
    <property type="protein sequence ID" value="CAL4784027.1"/>
    <property type="molecule type" value="Genomic_DNA"/>
</dbReference>
<comment type="similarity">
    <text evidence="6">Belongs to the class I-like SAM-binding methyltransferase superfamily. Cation-dependent O-methyltransferase family.</text>
</comment>
<evidence type="ECO:0000256" key="4">
    <source>
        <dbReference type="ARBA" id="ARBA00022691"/>
    </source>
</evidence>
<reference evidence="9" key="2">
    <citation type="submission" date="2024-04" db="EMBL/GenBank/DDBJ databases">
        <authorList>
            <person name="Chen Y."/>
            <person name="Shah S."/>
            <person name="Dougan E. K."/>
            <person name="Thang M."/>
            <person name="Chan C."/>
        </authorList>
    </citation>
    <scope>NUCLEOTIDE SEQUENCE [LARGE SCALE GENOMIC DNA]</scope>
</reference>
<dbReference type="OrthoDB" id="276065at2759"/>
<evidence type="ECO:0000256" key="7">
    <source>
        <dbReference type="SAM" id="MobiDB-lite"/>
    </source>
</evidence>
<keyword evidence="4" id="KW-0949">S-adenosyl-L-methionine</keyword>
<dbReference type="Proteomes" id="UP001152797">
    <property type="component" value="Unassembled WGS sequence"/>
</dbReference>
<gene>
    <name evidence="8" type="ORF">C1SCF055_LOCUS23164</name>
</gene>
<dbReference type="InterPro" id="IPR029063">
    <property type="entry name" value="SAM-dependent_MTases_sf"/>
</dbReference>
<keyword evidence="5" id="KW-0128">Catecholamine metabolism</keyword>
<evidence type="ECO:0000256" key="2">
    <source>
        <dbReference type="ARBA" id="ARBA00022603"/>
    </source>
</evidence>
<dbReference type="PANTHER" id="PTHR43836:SF2">
    <property type="entry name" value="CATECHOL O-METHYLTRANSFERASE 1-RELATED"/>
    <property type="match status" value="1"/>
</dbReference>
<dbReference type="GO" id="GO:0016206">
    <property type="term" value="F:catechol O-methyltransferase activity"/>
    <property type="evidence" value="ECO:0007669"/>
    <property type="project" value="UniProtKB-EC"/>
</dbReference>
<dbReference type="EMBL" id="CAMXCT010002232">
    <property type="protein sequence ID" value="CAI3996715.1"/>
    <property type="molecule type" value="Genomic_DNA"/>
</dbReference>
<evidence type="ECO:0000313" key="10">
    <source>
        <dbReference type="Proteomes" id="UP001152797"/>
    </source>
</evidence>
<sequence length="889" mass="99067">MFSPVGQITIAREQALIRGEIIHGQFGHVQFVESKHDRALDPGPWPRAGRPQRIQEHLLCVCGSRLNCTPVRQRVENFVQEETPMAVSEFEMNQFYERPPIMCDICNKQVSPNSEVWTCENGRRTVLHSVAYDVCQFCFERYARGKLPHPGQPGHLSADEEEEDEEEDDDEDFSDEDFNSDVDSSIGSDTGISEEAMTPAGLTSGRFPMALRLRLTPWKFFSPPRPSATPCGAAPSARRATTMARSPLQQAVLAAGSLAASLAGRARRKPSEVTLDPKTAECAQEISNALAMVKEPTDPEMVKDVVQALAAFAKMRVLHTEVLRVFRELPADAWQEMPSDMVVEAVSSYAQFQIEDLEFNRFLADLIASRSWRNLRDYQLANLAFAAATLELGPEANLYSCFEAAFSKANVSRMSSFDLCRSLWSLARLRPEGLGSVTPSAKALVAALEAAKGKVFGLSLAQALWALPRLGLAEHMEGLLKVSGSVIVPDASLREQAEQLEAMAKGCENIGLQAAVLNAAALRYVQAQDMEKCDQVLKVMAEKDLWTPVSYCLAERVKSRVTGSPAFPGMRNPGPRAHKYVRALYHALSRAKPNDISSALMGLEHFSRTSKKNWLKFGAADEKGQVLEDAWATKATKTKEGCVALEFGTFLGYSAVKIWRQLGPGAKVISFEMDPEVACLALNFIEFAGLSDAIEVRIGQCEELVEELKEELDPGSVDVVYMDHNQMTYHKDLAQLQRSKLLSRDVLFAATQGLKPGAPLLLWQLTQGHEAGVWSQLDIVSCPDCGFRRMEDWVVLAHGNAAKTRSLKRRESPQTFPPAPREVLLLAAECNLMRWRTAKGMVDEKRWDEFVQHVRRGMEKVGIKSTKEAWPQMKWLREARQLEYQRLDY</sequence>
<accession>A0A9P1CSK0</accession>
<dbReference type="PROSITE" id="PS51682">
    <property type="entry name" value="SAM_OMT_I"/>
    <property type="match status" value="1"/>
</dbReference>
<dbReference type="AlphaFoldDB" id="A0A9P1CSK0"/>
<evidence type="ECO:0000256" key="6">
    <source>
        <dbReference type="ARBA" id="ARBA00023453"/>
    </source>
</evidence>
<evidence type="ECO:0000313" key="9">
    <source>
        <dbReference type="EMBL" id="CAL1150090.1"/>
    </source>
</evidence>
<dbReference type="InterPro" id="IPR002935">
    <property type="entry name" value="SAM_O-MeTrfase"/>
</dbReference>
<organism evidence="8">
    <name type="scientific">Cladocopium goreaui</name>
    <dbReference type="NCBI Taxonomy" id="2562237"/>
    <lineage>
        <taxon>Eukaryota</taxon>
        <taxon>Sar</taxon>
        <taxon>Alveolata</taxon>
        <taxon>Dinophyceae</taxon>
        <taxon>Suessiales</taxon>
        <taxon>Symbiodiniaceae</taxon>
        <taxon>Cladocopium</taxon>
    </lineage>
</organism>
<protein>
    <recommendedName>
        <fullName evidence="1">catechol O-methyltransferase</fullName>
        <ecNumber evidence="1">2.1.1.6</ecNumber>
    </recommendedName>
</protein>
<comment type="caution">
    <text evidence="8">The sequence shown here is derived from an EMBL/GenBank/DDBJ whole genome shotgun (WGS) entry which is preliminary data.</text>
</comment>